<organism evidence="1 2">
    <name type="scientific">Candidatus Desulfobia pelagia</name>
    <dbReference type="NCBI Taxonomy" id="2841692"/>
    <lineage>
        <taxon>Bacteria</taxon>
        <taxon>Pseudomonadati</taxon>
        <taxon>Thermodesulfobacteriota</taxon>
        <taxon>Desulfobulbia</taxon>
        <taxon>Desulfobulbales</taxon>
        <taxon>Desulfobulbaceae</taxon>
        <taxon>Candidatus Desulfobia</taxon>
    </lineage>
</organism>
<dbReference type="Proteomes" id="UP000614424">
    <property type="component" value="Unassembled WGS sequence"/>
</dbReference>
<dbReference type="AlphaFoldDB" id="A0A8J6TG62"/>
<sequence length="550" mass="61954">MVAVHLPPEEVSYSPPRQEFPQIQAVEVLDPVVEVDGKEKTGEENTFVAEVTPETEPLPERKSLAEIFSTDRTDLEFASLRRKTYSDKINRWQTLKTTADSLDMTLDELDLWQNCIDEMGNILSGYEAIAKGMPGITDFQSAVLHRDISFSENRCELIFADTVDSVSGKTKHYSELAAGQAEKVVSYYDGMEDYESVISNYRILIGSSDRNADYQVREMYGHALQRAGRLSEAADVLLAVADSRKDAYNWKLRLHAAEILIAMGDFGRALEESAKVAEIFSSWSTFDETVNARMELLQDGDSRQNEALSLYAQALHAWMTGDGKEVPAVLLENTSLLERKYSGTIYAVEAERLRIQVENSVHAYVLGGLDEVEALIAEKEFNKAQAIIDSLRQLKSPGESEGLVASAGEDIKQAESAEKIMQQRLLEESIEAKWQQANLFFDQKEYDKAIDLFRELMNSEYRKKAIRQIDKAAELAAADMRKKAAFLFSKSRRVNGVEKKSALLLESRSVLKDIILRYPEAKVIDKVVVNLQVIEEEIYNLDPSLLDVFP</sequence>
<name>A0A8J6TG62_9BACT</name>
<evidence type="ECO:0008006" key="3">
    <source>
        <dbReference type="Google" id="ProtNLM"/>
    </source>
</evidence>
<proteinExistence type="predicted"/>
<evidence type="ECO:0000313" key="2">
    <source>
        <dbReference type="Proteomes" id="UP000614424"/>
    </source>
</evidence>
<gene>
    <name evidence="1" type="ORF">H8E41_10870</name>
</gene>
<evidence type="ECO:0000313" key="1">
    <source>
        <dbReference type="EMBL" id="MBC8318397.1"/>
    </source>
</evidence>
<reference evidence="1 2" key="1">
    <citation type="submission" date="2020-08" db="EMBL/GenBank/DDBJ databases">
        <title>Bridging the membrane lipid divide: bacteria of the FCB group superphylum have the potential to synthesize archaeal ether lipids.</title>
        <authorList>
            <person name="Villanueva L."/>
            <person name="Von Meijenfeldt F.A.B."/>
            <person name="Westbye A.B."/>
            <person name="Yadav S."/>
            <person name="Hopmans E.C."/>
            <person name="Dutilh B.E."/>
            <person name="Sinninghe Damste J.S."/>
        </authorList>
    </citation>
    <scope>NUCLEOTIDE SEQUENCE [LARGE SCALE GENOMIC DNA]</scope>
    <source>
        <strain evidence="1">NIOZ-UU47</strain>
    </source>
</reference>
<dbReference type="InterPro" id="IPR011990">
    <property type="entry name" value="TPR-like_helical_dom_sf"/>
</dbReference>
<accession>A0A8J6TG62</accession>
<protein>
    <recommendedName>
        <fullName evidence="3">Tetratricopeptide repeat protein</fullName>
    </recommendedName>
</protein>
<dbReference type="Gene3D" id="1.25.40.10">
    <property type="entry name" value="Tetratricopeptide repeat domain"/>
    <property type="match status" value="1"/>
</dbReference>
<comment type="caution">
    <text evidence="1">The sequence shown here is derived from an EMBL/GenBank/DDBJ whole genome shotgun (WGS) entry which is preliminary data.</text>
</comment>
<dbReference type="EMBL" id="JACNJZ010000155">
    <property type="protein sequence ID" value="MBC8318397.1"/>
    <property type="molecule type" value="Genomic_DNA"/>
</dbReference>